<evidence type="ECO:0000256" key="2">
    <source>
        <dbReference type="PROSITE-ProRule" id="PRU01161"/>
    </source>
</evidence>
<dbReference type="InterPro" id="IPR016035">
    <property type="entry name" value="Acyl_Trfase/lysoPLipase"/>
</dbReference>
<dbReference type="InterPro" id="IPR002641">
    <property type="entry name" value="PNPLA_dom"/>
</dbReference>
<dbReference type="SUPFAM" id="SSF52151">
    <property type="entry name" value="FabD/lysophospholipase-like"/>
    <property type="match status" value="1"/>
</dbReference>
<proteinExistence type="predicted"/>
<evidence type="ECO:0000313" key="6">
    <source>
        <dbReference type="Proteomes" id="UP000294257"/>
    </source>
</evidence>
<dbReference type="Gene3D" id="3.40.1090.10">
    <property type="entry name" value="Cytosolic phospholipase A2 catalytic domain"/>
    <property type="match status" value="1"/>
</dbReference>
<keyword evidence="6" id="KW-1185">Reference proteome</keyword>
<feature type="short sequence motif" description="DGA/G" evidence="2">
    <location>
        <begin position="189"/>
        <end position="191"/>
    </location>
</feature>
<dbReference type="GO" id="GO:0016042">
    <property type="term" value="P:lipid catabolic process"/>
    <property type="evidence" value="ECO:0007669"/>
    <property type="project" value="UniProtKB-UniRule"/>
</dbReference>
<feature type="active site" description="Nucleophile" evidence="2">
    <location>
        <position position="40"/>
    </location>
</feature>
<keyword evidence="2" id="KW-0378">Hydrolase</keyword>
<dbReference type="AlphaFoldDB" id="A0A4V2ETE6"/>
<feature type="active site" description="Proton acceptor" evidence="2">
    <location>
        <position position="189"/>
    </location>
</feature>
<feature type="signal peptide" evidence="3">
    <location>
        <begin position="1"/>
        <end position="19"/>
    </location>
</feature>
<dbReference type="RefSeq" id="WP_242613267.1">
    <property type="nucleotide sequence ID" value="NZ_SGWQ01000003.1"/>
</dbReference>
<gene>
    <name evidence="5" type="ORF">EV193_103117</name>
</gene>
<dbReference type="GO" id="GO:0016787">
    <property type="term" value="F:hydrolase activity"/>
    <property type="evidence" value="ECO:0007669"/>
    <property type="project" value="UniProtKB-UniRule"/>
</dbReference>
<evidence type="ECO:0000259" key="4">
    <source>
        <dbReference type="PROSITE" id="PS51635"/>
    </source>
</evidence>
<comment type="caution">
    <text evidence="2">Lacks conserved residue(s) required for the propagation of feature annotation.</text>
</comment>
<name>A0A4V2ETE6_9PSEU</name>
<keyword evidence="2" id="KW-0442">Lipid degradation</keyword>
<feature type="chain" id="PRO_5038874661" evidence="3">
    <location>
        <begin position="20"/>
        <end position="302"/>
    </location>
</feature>
<dbReference type="Proteomes" id="UP000294257">
    <property type="component" value="Unassembled WGS sequence"/>
</dbReference>
<keyword evidence="1 2" id="KW-0443">Lipid metabolism</keyword>
<comment type="caution">
    <text evidence="5">The sequence shown here is derived from an EMBL/GenBank/DDBJ whole genome shotgun (WGS) entry which is preliminary data.</text>
</comment>
<reference evidence="5 6" key="1">
    <citation type="submission" date="2019-02" db="EMBL/GenBank/DDBJ databases">
        <title>Genomic Encyclopedia of Type Strains, Phase IV (KMG-IV): sequencing the most valuable type-strain genomes for metagenomic binning, comparative biology and taxonomic classification.</title>
        <authorList>
            <person name="Goeker M."/>
        </authorList>
    </citation>
    <scope>NUCLEOTIDE SEQUENCE [LARGE SCALE GENOMIC DNA]</scope>
    <source>
        <strain evidence="5 6">DSM 101727</strain>
    </source>
</reference>
<evidence type="ECO:0000256" key="1">
    <source>
        <dbReference type="ARBA" id="ARBA00023098"/>
    </source>
</evidence>
<accession>A0A4V2ETE6</accession>
<protein>
    <submittedName>
        <fullName evidence="5">NTE family protein</fullName>
    </submittedName>
</protein>
<organism evidence="5 6">
    <name type="scientific">Herbihabitans rhizosphaerae</name>
    <dbReference type="NCBI Taxonomy" id="1872711"/>
    <lineage>
        <taxon>Bacteria</taxon>
        <taxon>Bacillati</taxon>
        <taxon>Actinomycetota</taxon>
        <taxon>Actinomycetes</taxon>
        <taxon>Pseudonocardiales</taxon>
        <taxon>Pseudonocardiaceae</taxon>
        <taxon>Herbihabitans</taxon>
    </lineage>
</organism>
<dbReference type="Pfam" id="PF01734">
    <property type="entry name" value="Patatin"/>
    <property type="match status" value="1"/>
</dbReference>
<feature type="short sequence motif" description="GXSXG" evidence="2">
    <location>
        <begin position="38"/>
        <end position="42"/>
    </location>
</feature>
<dbReference type="PROSITE" id="PS51635">
    <property type="entry name" value="PNPLA"/>
    <property type="match status" value="1"/>
</dbReference>
<sequence>MRRALVIGCGATLGFTWTAAVLDALSEWDPRGADVLIGTSAGAEMVAMLGAGIAPEEIMAALAGTADAHPVVAAHLATVPHRFPPLPSPRWPATGLTRAKVDGLARLAGLLPRGRGDAAWLKRLGDTLAPNGWVTHPATWLVATDPHGNRVAFGSPDAPACTLGEAIAASWAVPGWFPPVEIAGGRYLDGGTVSPTSADLLLDRDVEEVVIVAPMSSEGGAPARGPARLERLIRKAMTRRVDAEVLALRQAGARVIRIEPSSEDLAAMGANFMDGRRRQRVLDTAIGTAPRLVAEAFEGATA</sequence>
<feature type="domain" description="PNPLA" evidence="4">
    <location>
        <begin position="5"/>
        <end position="202"/>
    </location>
</feature>
<evidence type="ECO:0000313" key="5">
    <source>
        <dbReference type="EMBL" id="RZS40803.1"/>
    </source>
</evidence>
<evidence type="ECO:0000256" key="3">
    <source>
        <dbReference type="SAM" id="SignalP"/>
    </source>
</evidence>
<keyword evidence="3" id="KW-0732">Signal</keyword>
<dbReference type="EMBL" id="SGWQ01000003">
    <property type="protein sequence ID" value="RZS40803.1"/>
    <property type="molecule type" value="Genomic_DNA"/>
</dbReference>